<dbReference type="PANTHER" id="PTHR22916">
    <property type="entry name" value="GLYCOSYLTRANSFERASE"/>
    <property type="match status" value="1"/>
</dbReference>
<dbReference type="CDD" id="cd00761">
    <property type="entry name" value="Glyco_tranf_GTA_type"/>
    <property type="match status" value="1"/>
</dbReference>
<gene>
    <name evidence="2" type="ORF">sS8_1397</name>
</gene>
<dbReference type="InterPro" id="IPR001173">
    <property type="entry name" value="Glyco_trans_2-like"/>
</dbReference>
<evidence type="ECO:0000313" key="2">
    <source>
        <dbReference type="EMBL" id="BBA33357.1"/>
    </source>
</evidence>
<dbReference type="Proteomes" id="UP000266313">
    <property type="component" value="Chromosome"/>
</dbReference>
<dbReference type="OrthoDB" id="5573261at2"/>
<dbReference type="PANTHER" id="PTHR22916:SF3">
    <property type="entry name" value="UDP-GLCNAC:BETAGAL BETA-1,3-N-ACETYLGLUCOSAMINYLTRANSFERASE-LIKE PROTEIN 1"/>
    <property type="match status" value="1"/>
</dbReference>
<feature type="domain" description="Glycosyltransferase 2-like" evidence="1">
    <location>
        <begin position="8"/>
        <end position="136"/>
    </location>
</feature>
<evidence type="ECO:0000259" key="1">
    <source>
        <dbReference type="Pfam" id="PF00535"/>
    </source>
</evidence>
<name>A0A250KP56_9GAMM</name>
<dbReference type="Pfam" id="PF00535">
    <property type="entry name" value="Glycos_transf_2"/>
    <property type="match status" value="1"/>
</dbReference>
<organism evidence="2 3">
    <name type="scientific">Methylocaldum marinum</name>
    <dbReference type="NCBI Taxonomy" id="1432792"/>
    <lineage>
        <taxon>Bacteria</taxon>
        <taxon>Pseudomonadati</taxon>
        <taxon>Pseudomonadota</taxon>
        <taxon>Gammaproteobacteria</taxon>
        <taxon>Methylococcales</taxon>
        <taxon>Methylococcaceae</taxon>
        <taxon>Methylocaldum</taxon>
    </lineage>
</organism>
<dbReference type="Gene3D" id="3.90.550.10">
    <property type="entry name" value="Spore Coat Polysaccharide Biosynthesis Protein SpsA, Chain A"/>
    <property type="match status" value="1"/>
</dbReference>
<sequence>MTTTPVLTIAIPAYNRPKELEFGLSKLIPQILGRYENDVEVIIADDSSPSDSLQAVREIANQYRFIHFDRHPKNIGLERNLIACTKKARGEFLWIFGDDDFLEASDSLEYIMTFLREERYDFYVLNRTRRSFDLSKLISPNWMGLDPDKCFTFSGLRDFCLSYGFISVIGFVSVNIFRRQAFCEIDANKYFGTMYPQLGAMVEAFHRRPTLLIGRPLICHRTQTQEEKKAALGVKQTEADFMSDVQRRNAIYFSHPYVAMILKLVECGAFQPDDILRIRENTVINGLLIDFFIETITLNHIMGLCVPRSTWEITSRFFATIPLDDSRRKRIEPILREHLQ</sequence>
<protein>
    <recommendedName>
        <fullName evidence="1">Glycosyltransferase 2-like domain-containing protein</fullName>
    </recommendedName>
</protein>
<dbReference type="KEGG" id="mmai:sS8_1397"/>
<dbReference type="GO" id="GO:0016758">
    <property type="term" value="F:hexosyltransferase activity"/>
    <property type="evidence" value="ECO:0007669"/>
    <property type="project" value="UniProtKB-ARBA"/>
</dbReference>
<evidence type="ECO:0000313" key="3">
    <source>
        <dbReference type="Proteomes" id="UP000266313"/>
    </source>
</evidence>
<dbReference type="RefSeq" id="WP_119628974.1">
    <property type="nucleotide sequence ID" value="NZ_AP017928.1"/>
</dbReference>
<dbReference type="AlphaFoldDB" id="A0A250KP56"/>
<proteinExistence type="predicted"/>
<reference evidence="2 3" key="1">
    <citation type="submission" date="2016-12" db="EMBL/GenBank/DDBJ databases">
        <title>Genome sequencing of Methylocaldum marinum.</title>
        <authorList>
            <person name="Takeuchi M."/>
            <person name="Kamagata Y."/>
            <person name="Hiraoka S."/>
            <person name="Oshima K."/>
            <person name="Hattori M."/>
            <person name="Iwasaki W."/>
        </authorList>
    </citation>
    <scope>NUCLEOTIDE SEQUENCE [LARGE SCALE GENOMIC DNA]</scope>
    <source>
        <strain evidence="2 3">S8</strain>
    </source>
</reference>
<dbReference type="EMBL" id="AP017928">
    <property type="protein sequence ID" value="BBA33357.1"/>
    <property type="molecule type" value="Genomic_DNA"/>
</dbReference>
<keyword evidence="3" id="KW-1185">Reference proteome</keyword>
<accession>A0A250KP56</accession>
<dbReference type="InterPro" id="IPR029044">
    <property type="entry name" value="Nucleotide-diphossugar_trans"/>
</dbReference>
<dbReference type="SUPFAM" id="SSF53448">
    <property type="entry name" value="Nucleotide-diphospho-sugar transferases"/>
    <property type="match status" value="1"/>
</dbReference>